<dbReference type="Proteomes" id="UP000076580">
    <property type="component" value="Chromosome 01"/>
</dbReference>
<feature type="compositionally biased region" description="Basic and acidic residues" evidence="1">
    <location>
        <begin position="149"/>
        <end position="164"/>
    </location>
</feature>
<sequence>MFLGTEIAADRRKPIHAHPPTPRTVLPGRSDDNRERIPVPRRGVCRSSTPLLRECSQFPRNDEQIKHGCLLVNKTPSLIAVPPCRSQSSVPYGLALRLTLVERNPFLGSMGTAGMPSMTECLICESRICAIPWDSQEEMAPLPGGTLARPRESGEPTTPDHDHHVVTFEARLNGRRGE</sequence>
<dbReference type="EMBL" id="LAYC01000001">
    <property type="protein sequence ID" value="KYK60190.1"/>
    <property type="molecule type" value="Genomic_DNA"/>
</dbReference>
<protein>
    <submittedName>
        <fullName evidence="2">Uncharacterized protein</fullName>
    </submittedName>
</protein>
<reference evidence="2 3" key="1">
    <citation type="journal article" date="2016" name="Sci. Rep.">
        <title>Insights into Adaptations to a Near-Obligate Nematode Endoparasitic Lifestyle from the Finished Genome of Drechmeria coniospora.</title>
        <authorList>
            <person name="Zhang L."/>
            <person name="Zhou Z."/>
            <person name="Guo Q."/>
            <person name="Fokkens L."/>
            <person name="Miskei M."/>
            <person name="Pocsi I."/>
            <person name="Zhang W."/>
            <person name="Chen M."/>
            <person name="Wang L."/>
            <person name="Sun Y."/>
            <person name="Donzelli B.G."/>
            <person name="Gibson D.M."/>
            <person name="Nelson D.R."/>
            <person name="Luo J.G."/>
            <person name="Rep M."/>
            <person name="Liu H."/>
            <person name="Yang S."/>
            <person name="Wang J."/>
            <person name="Krasnoff S.B."/>
            <person name="Xu Y."/>
            <person name="Molnar I."/>
            <person name="Lin M."/>
        </authorList>
    </citation>
    <scope>NUCLEOTIDE SEQUENCE [LARGE SCALE GENOMIC DNA]</scope>
    <source>
        <strain evidence="2 3">ARSEF 6962</strain>
    </source>
</reference>
<dbReference type="AlphaFoldDB" id="A0A151GSZ3"/>
<dbReference type="RefSeq" id="XP_040659542.1">
    <property type="nucleotide sequence ID" value="XM_040798659.1"/>
</dbReference>
<proteinExistence type="predicted"/>
<feature type="region of interest" description="Disordered" evidence="1">
    <location>
        <begin position="9"/>
        <end position="37"/>
    </location>
</feature>
<evidence type="ECO:0000313" key="2">
    <source>
        <dbReference type="EMBL" id="KYK60190.1"/>
    </source>
</evidence>
<name>A0A151GSZ3_DRECN</name>
<dbReference type="InParanoid" id="A0A151GSZ3"/>
<evidence type="ECO:0000313" key="3">
    <source>
        <dbReference type="Proteomes" id="UP000076580"/>
    </source>
</evidence>
<organism evidence="2 3">
    <name type="scientific">Drechmeria coniospora</name>
    <name type="common">Nematophagous fungus</name>
    <name type="synonym">Meria coniospora</name>
    <dbReference type="NCBI Taxonomy" id="98403"/>
    <lineage>
        <taxon>Eukaryota</taxon>
        <taxon>Fungi</taxon>
        <taxon>Dikarya</taxon>
        <taxon>Ascomycota</taxon>
        <taxon>Pezizomycotina</taxon>
        <taxon>Sordariomycetes</taxon>
        <taxon>Hypocreomycetidae</taxon>
        <taxon>Hypocreales</taxon>
        <taxon>Ophiocordycipitaceae</taxon>
        <taxon>Drechmeria</taxon>
    </lineage>
</organism>
<keyword evidence="3" id="KW-1185">Reference proteome</keyword>
<comment type="caution">
    <text evidence="2">The sequence shown here is derived from an EMBL/GenBank/DDBJ whole genome shotgun (WGS) entry which is preliminary data.</text>
</comment>
<feature type="region of interest" description="Disordered" evidence="1">
    <location>
        <begin position="143"/>
        <end position="164"/>
    </location>
</feature>
<dbReference type="GeneID" id="63713968"/>
<accession>A0A151GSZ3</accession>
<gene>
    <name evidence="2" type="ORF">DCS_01325</name>
</gene>
<evidence type="ECO:0000256" key="1">
    <source>
        <dbReference type="SAM" id="MobiDB-lite"/>
    </source>
</evidence>